<evidence type="ECO:0000313" key="2">
    <source>
        <dbReference type="EMBL" id="PWN05639.1"/>
    </source>
</evidence>
<keyword evidence="3" id="KW-1185">Reference proteome</keyword>
<gene>
    <name evidence="2" type="ORF">DDZ15_13660</name>
</gene>
<dbReference type="Proteomes" id="UP000245533">
    <property type="component" value="Unassembled WGS sequence"/>
</dbReference>
<protein>
    <submittedName>
        <fullName evidence="2">Uncharacterized protein</fullName>
    </submittedName>
</protein>
<proteinExistence type="predicted"/>
<sequence length="261" mass="29432">MPQVCRVCSHPDTKDIEKDIVANIPYTQIGEKYGLDYQVIRRHALNHLPEKLVRTVQQDAQRHSEGILDGIKSLLDRTKTIMDQAQDKGYGRLELEAIREARSTYELLAKIAAKLREYQDREKESEGYQMEQQINEGLQALSTTELKTYVALQAKIYSASPDHTFTPQVQSFIDSHMVTGDYTAEGVGTNREGEGDREPEKTRIRLRQENNTKSQGAATPPTGPDSLELEDFDLSLGSLSDEIPSVETDPAWLRKERLGLG</sequence>
<dbReference type="AlphaFoldDB" id="A0A316TQV7"/>
<dbReference type="RefSeq" id="WP_109647667.1">
    <property type="nucleotide sequence ID" value="NZ_QGGB01000009.1"/>
</dbReference>
<feature type="compositionally biased region" description="Basic and acidic residues" evidence="1">
    <location>
        <begin position="191"/>
        <end position="202"/>
    </location>
</feature>
<evidence type="ECO:0000256" key="1">
    <source>
        <dbReference type="SAM" id="MobiDB-lite"/>
    </source>
</evidence>
<feature type="region of interest" description="Disordered" evidence="1">
    <location>
        <begin position="207"/>
        <end position="233"/>
    </location>
</feature>
<evidence type="ECO:0000313" key="3">
    <source>
        <dbReference type="Proteomes" id="UP000245533"/>
    </source>
</evidence>
<comment type="caution">
    <text evidence="2">The sequence shown here is derived from an EMBL/GenBank/DDBJ whole genome shotgun (WGS) entry which is preliminary data.</text>
</comment>
<feature type="region of interest" description="Disordered" evidence="1">
    <location>
        <begin position="183"/>
        <end position="202"/>
    </location>
</feature>
<name>A0A316TQV7_9BACT</name>
<organism evidence="2 3">
    <name type="scientific">Rhodohalobacter mucosus</name>
    <dbReference type="NCBI Taxonomy" id="2079485"/>
    <lineage>
        <taxon>Bacteria</taxon>
        <taxon>Pseudomonadati</taxon>
        <taxon>Balneolota</taxon>
        <taxon>Balneolia</taxon>
        <taxon>Balneolales</taxon>
        <taxon>Balneolaceae</taxon>
        <taxon>Rhodohalobacter</taxon>
    </lineage>
</organism>
<reference evidence="2 3" key="1">
    <citation type="submission" date="2018-05" db="EMBL/GenBank/DDBJ databases">
        <title>Rhodohalobacter halophilus gen. nov., sp. nov., a moderately halophilic member of the family Balneolaceae.</title>
        <authorList>
            <person name="Liu Z.-W."/>
        </authorList>
    </citation>
    <scope>NUCLEOTIDE SEQUENCE [LARGE SCALE GENOMIC DNA]</scope>
    <source>
        <strain evidence="2 3">8A47</strain>
    </source>
</reference>
<accession>A0A316TQV7</accession>
<dbReference type="EMBL" id="QGGB01000009">
    <property type="protein sequence ID" value="PWN05639.1"/>
    <property type="molecule type" value="Genomic_DNA"/>
</dbReference>